<protein>
    <submittedName>
        <fullName evidence="5">Tachylectin</fullName>
    </submittedName>
</protein>
<dbReference type="EMBL" id="SLWS01000007">
    <property type="protein sequence ID" value="TCO55920.1"/>
    <property type="molecule type" value="Genomic_DNA"/>
</dbReference>
<gene>
    <name evidence="5" type="ORF">EV192_107343</name>
</gene>
<dbReference type="RefSeq" id="WP_132122103.1">
    <property type="nucleotide sequence ID" value="NZ_SLWS01000007.1"/>
</dbReference>
<dbReference type="Pfam" id="PF14517">
    <property type="entry name" value="Tachylectin"/>
    <property type="match status" value="1"/>
</dbReference>
<dbReference type="Pfam" id="PF26607">
    <property type="entry name" value="DUF8189"/>
    <property type="match status" value="1"/>
</dbReference>
<reference evidence="5 6" key="1">
    <citation type="submission" date="2019-03" db="EMBL/GenBank/DDBJ databases">
        <title>Genomic Encyclopedia of Type Strains, Phase IV (KMG-IV): sequencing the most valuable type-strain genomes for metagenomic binning, comparative biology and taxonomic classification.</title>
        <authorList>
            <person name="Goeker M."/>
        </authorList>
    </citation>
    <scope>NUCLEOTIDE SEQUENCE [LARGE SCALE GENOMIC DNA]</scope>
    <source>
        <strain evidence="5 6">DSM 45934</strain>
    </source>
</reference>
<feature type="signal peptide" evidence="2">
    <location>
        <begin position="1"/>
        <end position="30"/>
    </location>
</feature>
<proteinExistence type="predicted"/>
<feature type="compositionally biased region" description="Polar residues" evidence="1">
    <location>
        <begin position="628"/>
        <end position="640"/>
    </location>
</feature>
<comment type="caution">
    <text evidence="5">The sequence shown here is derived from an EMBL/GenBank/DDBJ whole genome shotgun (WGS) entry which is preliminary data.</text>
</comment>
<dbReference type="InterPro" id="IPR023294">
    <property type="entry name" value="Tachylectin2"/>
</dbReference>
<dbReference type="InterPro" id="IPR058502">
    <property type="entry name" value="PLL-like_beta-prop"/>
</dbReference>
<evidence type="ECO:0000259" key="4">
    <source>
        <dbReference type="Pfam" id="PF26607"/>
    </source>
</evidence>
<evidence type="ECO:0000256" key="2">
    <source>
        <dbReference type="SAM" id="SignalP"/>
    </source>
</evidence>
<keyword evidence="6" id="KW-1185">Reference proteome</keyword>
<feature type="domain" description="PLL-like beta propeller" evidence="4">
    <location>
        <begin position="411"/>
        <end position="632"/>
    </location>
</feature>
<dbReference type="Proteomes" id="UP000295680">
    <property type="component" value="Unassembled WGS sequence"/>
</dbReference>
<dbReference type="SUPFAM" id="SSF89372">
    <property type="entry name" value="Fucose-specific lectin"/>
    <property type="match status" value="1"/>
</dbReference>
<sequence>MRKWRVTARRVGFLSAAALGATLMAVPSAAADGPADTLACRDSVSVFYARPDTGIELDQHNEPETGAPSWAGRNQVAMGWDGRLLAGPDGRVYLLKSNGDLQRNRWLGNGWEATGAPVVVATGWNDHTVPPVRNRITIDELGDIYRVFDDGTLHWYRYDETAKTLTERVIDSGWDSSTTGKVFAAGQGVLYRQVYELSLGSFVLYRYQYHVASQRWVEYKRAVPLPAGWPTGTEVGSPGGDVIYTLSSTTGQLLWFRYLGNGIWADGPKVANTGIPANWQLAITSNHCTLTSNPFPQRPAVTLKETAPTAVVEGNNGQLQYFYVDSFGRLIHGRQLNATDVTVVTYAAIGGYQSFADTPSAVLDATGALHTVALGQDSETRKTTRPNGASAWNTFTGLGGWTPGPATVLTQQNKTLSTFAVDGNGDLWTQNQPAPDKPLLGWKRTGMTNLTSDITAIRAGDGYEIILKNRNGTLNASHYTNGTFGTWRALPSTSTTTRVAAVLNPDGKLQSFNRQADGQIATHRETTPGAGAWTPLPSLVTTGPPAAAVTGAGLIQVTARATDGFIYVTEQQSPASNTYRPWQRLADSRTGVSYPSATDPTAIATTNGKVVITYRDADGTSYVFQTTNPTTAARTQQTDPPTDYIGGPTGKPAE</sequence>
<evidence type="ECO:0000259" key="3">
    <source>
        <dbReference type="Pfam" id="PF14517"/>
    </source>
</evidence>
<evidence type="ECO:0000313" key="5">
    <source>
        <dbReference type="EMBL" id="TCO55920.1"/>
    </source>
</evidence>
<feature type="region of interest" description="Disordered" evidence="1">
    <location>
        <begin position="628"/>
        <end position="654"/>
    </location>
</feature>
<name>A0A4V6NNU4_9PSEU</name>
<feature type="chain" id="PRO_5020655789" evidence="2">
    <location>
        <begin position="31"/>
        <end position="654"/>
    </location>
</feature>
<dbReference type="Gene3D" id="2.115.10.10">
    <property type="entry name" value="Tachylectin 2"/>
    <property type="match status" value="1"/>
</dbReference>
<organism evidence="5 6">
    <name type="scientific">Actinocrispum wychmicini</name>
    <dbReference type="NCBI Taxonomy" id="1213861"/>
    <lineage>
        <taxon>Bacteria</taxon>
        <taxon>Bacillati</taxon>
        <taxon>Actinomycetota</taxon>
        <taxon>Actinomycetes</taxon>
        <taxon>Pseudonocardiales</taxon>
        <taxon>Pseudonocardiaceae</taxon>
        <taxon>Actinocrispum</taxon>
    </lineage>
</organism>
<accession>A0A4V6NNU4</accession>
<dbReference type="AlphaFoldDB" id="A0A4V6NNU4"/>
<keyword evidence="2" id="KW-0732">Signal</keyword>
<evidence type="ECO:0000256" key="1">
    <source>
        <dbReference type="SAM" id="MobiDB-lite"/>
    </source>
</evidence>
<feature type="domain" description="Tachylectin 2" evidence="3">
    <location>
        <begin position="57"/>
        <end position="258"/>
    </location>
</feature>
<dbReference type="OrthoDB" id="3660483at2"/>
<evidence type="ECO:0000313" key="6">
    <source>
        <dbReference type="Proteomes" id="UP000295680"/>
    </source>
</evidence>